<comment type="caution">
    <text evidence="2">The sequence shown here is derived from an EMBL/GenBank/DDBJ whole genome shotgun (WGS) entry which is preliminary data.</text>
</comment>
<keyword evidence="1" id="KW-0812">Transmembrane</keyword>
<accession>A0A2I0IMD2</accession>
<protein>
    <submittedName>
        <fullName evidence="2">Uncharacterized protein</fullName>
    </submittedName>
</protein>
<proteinExistence type="predicted"/>
<feature type="transmembrane region" description="Helical" evidence="1">
    <location>
        <begin position="12"/>
        <end position="31"/>
    </location>
</feature>
<gene>
    <name evidence="2" type="ORF">CRG98_035103</name>
</gene>
<dbReference type="AlphaFoldDB" id="A0A2I0IMD2"/>
<keyword evidence="3" id="KW-1185">Reference proteome</keyword>
<reference evidence="2 3" key="1">
    <citation type="submission" date="2017-11" db="EMBL/GenBank/DDBJ databases">
        <title>De-novo sequencing of pomegranate (Punica granatum L.) genome.</title>
        <authorList>
            <person name="Akparov Z."/>
            <person name="Amiraslanov A."/>
            <person name="Hajiyeva S."/>
            <person name="Abbasov M."/>
            <person name="Kaur K."/>
            <person name="Hamwieh A."/>
            <person name="Solovyev V."/>
            <person name="Salamov A."/>
            <person name="Braich B."/>
            <person name="Kosarev P."/>
            <person name="Mahmoud A."/>
            <person name="Hajiyev E."/>
            <person name="Babayeva S."/>
            <person name="Izzatullayeva V."/>
            <person name="Mammadov A."/>
            <person name="Mammadov A."/>
            <person name="Sharifova S."/>
            <person name="Ojaghi J."/>
            <person name="Eynullazada K."/>
            <person name="Bayramov B."/>
            <person name="Abdulazimova A."/>
            <person name="Shahmuradov I."/>
        </authorList>
    </citation>
    <scope>NUCLEOTIDE SEQUENCE [LARGE SCALE GENOMIC DNA]</scope>
    <source>
        <strain evidence="3">cv. AG2017</strain>
        <tissue evidence="2">Leaf</tissue>
    </source>
</reference>
<sequence>MGLSSPPSTQTFVSLSLYACKASLALLLLLLRRHRELLSPAVKLLPALRPDPELIDPSCCCAEAADRELSILISRARELLTCGPPPAAFLPSCYRP</sequence>
<name>A0A2I0IMD2_PUNGR</name>
<evidence type="ECO:0000313" key="2">
    <source>
        <dbReference type="EMBL" id="PKI44516.1"/>
    </source>
</evidence>
<dbReference type="EMBL" id="PGOL01002876">
    <property type="protein sequence ID" value="PKI44516.1"/>
    <property type="molecule type" value="Genomic_DNA"/>
</dbReference>
<keyword evidence="1" id="KW-1133">Transmembrane helix</keyword>
<evidence type="ECO:0000256" key="1">
    <source>
        <dbReference type="SAM" id="Phobius"/>
    </source>
</evidence>
<keyword evidence="1" id="KW-0472">Membrane</keyword>
<evidence type="ECO:0000313" key="3">
    <source>
        <dbReference type="Proteomes" id="UP000233551"/>
    </source>
</evidence>
<organism evidence="2 3">
    <name type="scientific">Punica granatum</name>
    <name type="common">Pomegranate</name>
    <dbReference type="NCBI Taxonomy" id="22663"/>
    <lineage>
        <taxon>Eukaryota</taxon>
        <taxon>Viridiplantae</taxon>
        <taxon>Streptophyta</taxon>
        <taxon>Embryophyta</taxon>
        <taxon>Tracheophyta</taxon>
        <taxon>Spermatophyta</taxon>
        <taxon>Magnoliopsida</taxon>
        <taxon>eudicotyledons</taxon>
        <taxon>Gunneridae</taxon>
        <taxon>Pentapetalae</taxon>
        <taxon>rosids</taxon>
        <taxon>malvids</taxon>
        <taxon>Myrtales</taxon>
        <taxon>Lythraceae</taxon>
        <taxon>Punica</taxon>
    </lineage>
</organism>
<dbReference type="Proteomes" id="UP000233551">
    <property type="component" value="Unassembled WGS sequence"/>
</dbReference>